<dbReference type="SUPFAM" id="SSF47473">
    <property type="entry name" value="EF-hand"/>
    <property type="match status" value="1"/>
</dbReference>
<dbReference type="GO" id="GO:0005509">
    <property type="term" value="F:calcium ion binding"/>
    <property type="evidence" value="ECO:0007669"/>
    <property type="project" value="InterPro"/>
</dbReference>
<name>A0A6M8EL25_9BACT</name>
<feature type="compositionally biased region" description="Gly residues" evidence="1">
    <location>
        <begin position="174"/>
        <end position="183"/>
    </location>
</feature>
<dbReference type="RefSeq" id="WP_172126396.1">
    <property type="nucleotide sequence ID" value="NZ_CP042652.1"/>
</dbReference>
<dbReference type="AlphaFoldDB" id="A0A6M8EL25"/>
<evidence type="ECO:0000256" key="1">
    <source>
        <dbReference type="SAM" id="MobiDB-lite"/>
    </source>
</evidence>
<gene>
    <name evidence="3" type="ORF">AACT_1684</name>
</gene>
<dbReference type="Gene3D" id="1.10.238.10">
    <property type="entry name" value="EF-hand"/>
    <property type="match status" value="1"/>
</dbReference>
<reference evidence="3 4" key="1">
    <citation type="submission" date="2019-08" db="EMBL/GenBank/DDBJ databases">
        <title>Complete genome sequence of Arcobacter acticola.</title>
        <authorList>
            <person name="Miller W."/>
        </authorList>
    </citation>
    <scope>NUCLEOTIDE SEQUENCE [LARGE SCALE GENOMIC DNA]</scope>
    <source>
        <strain evidence="3 4">KCTC 52212</strain>
    </source>
</reference>
<feature type="domain" description="EF-hand" evidence="2">
    <location>
        <begin position="40"/>
        <end position="75"/>
    </location>
</feature>
<sequence>MIDTANMGIMANFIQPTSSNVSTQMISKKDSDADSALSIEEMGVSDDIFSSYDSDLDGLVSKSELTTAIETAMSQYDGTMPSKEDFQSMLSSFGFEVPSRSESTSTTTSSSSSQAETISSILAEYDADNLSESDAKSIVAAFQEAGIEPSEELVSAMEEAGFDAKEVGTLAGVGPQGGGGGGQQMSSSDSSEVYDEMDTNEDGVVSIAELQAAYSSSSTSSTDSTTSLTSNQQNALDNLSTLMNVLKSNTSSEDGTSSVDTKSFDGILKAINNQNNNSQINTYLQNTTTSSLFGYA</sequence>
<organism evidence="3 4">
    <name type="scientific">Arcobacter acticola</name>
    <dbReference type="NCBI Taxonomy" id="1849015"/>
    <lineage>
        <taxon>Bacteria</taxon>
        <taxon>Pseudomonadati</taxon>
        <taxon>Campylobacterota</taxon>
        <taxon>Epsilonproteobacteria</taxon>
        <taxon>Campylobacterales</taxon>
        <taxon>Arcobacteraceae</taxon>
        <taxon>Arcobacter</taxon>
    </lineage>
</organism>
<keyword evidence="4" id="KW-1185">Reference proteome</keyword>
<dbReference type="PROSITE" id="PS50222">
    <property type="entry name" value="EF_HAND_2"/>
    <property type="match status" value="2"/>
</dbReference>
<dbReference type="KEGG" id="paco:AACT_1684"/>
<dbReference type="Proteomes" id="UP000503483">
    <property type="component" value="Chromosome"/>
</dbReference>
<dbReference type="PROSITE" id="PS00018">
    <property type="entry name" value="EF_HAND_1"/>
    <property type="match status" value="1"/>
</dbReference>
<dbReference type="InterPro" id="IPR002048">
    <property type="entry name" value="EF_hand_dom"/>
</dbReference>
<evidence type="ECO:0000313" key="4">
    <source>
        <dbReference type="Proteomes" id="UP000503483"/>
    </source>
</evidence>
<dbReference type="EMBL" id="CP042652">
    <property type="protein sequence ID" value="QKE28839.1"/>
    <property type="molecule type" value="Genomic_DNA"/>
</dbReference>
<proteinExistence type="predicted"/>
<feature type="domain" description="EF-hand" evidence="2">
    <location>
        <begin position="185"/>
        <end position="220"/>
    </location>
</feature>
<accession>A0A6M8EL25</accession>
<evidence type="ECO:0000259" key="2">
    <source>
        <dbReference type="PROSITE" id="PS50222"/>
    </source>
</evidence>
<dbReference type="InterPro" id="IPR018247">
    <property type="entry name" value="EF_Hand_1_Ca_BS"/>
</dbReference>
<dbReference type="InterPro" id="IPR011992">
    <property type="entry name" value="EF-hand-dom_pair"/>
</dbReference>
<dbReference type="Pfam" id="PF13202">
    <property type="entry name" value="EF-hand_5"/>
    <property type="match status" value="1"/>
</dbReference>
<protein>
    <recommendedName>
        <fullName evidence="2">EF-hand domain-containing protein</fullName>
    </recommendedName>
</protein>
<evidence type="ECO:0000313" key="3">
    <source>
        <dbReference type="EMBL" id="QKE28839.1"/>
    </source>
</evidence>
<feature type="region of interest" description="Disordered" evidence="1">
    <location>
        <begin position="169"/>
        <end position="194"/>
    </location>
</feature>